<keyword evidence="8" id="KW-1185">Reference proteome</keyword>
<sequence length="258" mass="27320">MSPEPPAIRIHDAGYRYRRSTAPVLEHVTLDMTMSEHLALIGRSGCGKSTLLRLIAGLAEPQTGAVEVLGGRSPEDRLAACALMPQNDLLLPWFDLAGNVAIGLRNQGVPRREARRRAMEVLSQLGLAEWAGARPDALSGGMRQRASLARALLAGKPVLLADEPLGALDAITRAEGQEWLREAVTGSGATLVMVTHDVEEALLLSRRVVLVAGQPATVAGSWAGFFDDGRPREELLADPAFAAARTAILESLGTGVAA</sequence>
<gene>
    <name evidence="6" type="ORF">A8L58_03350</name>
    <name evidence="5" type="ORF">AXH35_01885</name>
</gene>
<protein>
    <submittedName>
        <fullName evidence="5">ABC transporter ATP-binding protein</fullName>
    </submittedName>
</protein>
<dbReference type="PROSITE" id="PS50893">
    <property type="entry name" value="ABC_TRANSPORTER_2"/>
    <property type="match status" value="1"/>
</dbReference>
<dbReference type="GO" id="GO:0016887">
    <property type="term" value="F:ATP hydrolysis activity"/>
    <property type="evidence" value="ECO:0007669"/>
    <property type="project" value="InterPro"/>
</dbReference>
<dbReference type="InterPro" id="IPR027417">
    <property type="entry name" value="P-loop_NTPase"/>
</dbReference>
<evidence type="ECO:0000313" key="5">
    <source>
        <dbReference type="EMBL" id="AMS04411.1"/>
    </source>
</evidence>
<dbReference type="PANTHER" id="PTHR42788">
    <property type="entry name" value="TAURINE IMPORT ATP-BINDING PROTEIN-RELATED"/>
    <property type="match status" value="1"/>
</dbReference>
<reference evidence="6 8" key="1">
    <citation type="journal article" date="2016" name="Plant Dis.">
        <title>Improved production of propionic acid using genome shuffling.</title>
        <authorList>
            <person name="Luna-Flores C.H."/>
            <person name="Palfreyman R.W."/>
            <person name="Kromer J.O."/>
            <person name="Nielsen L.K."/>
            <person name="Marcellin E."/>
        </authorList>
    </citation>
    <scope>NUCLEOTIDE SEQUENCE [LARGE SCALE GENOMIC DNA]</scope>
    <source>
        <strain evidence="6 8">F3E8</strain>
    </source>
</reference>
<proteinExistence type="predicted"/>
<evidence type="ECO:0000256" key="1">
    <source>
        <dbReference type="ARBA" id="ARBA00022448"/>
    </source>
</evidence>
<dbReference type="PROSITE" id="PS00211">
    <property type="entry name" value="ABC_TRANSPORTER_1"/>
    <property type="match status" value="1"/>
</dbReference>
<feature type="domain" description="ABC transporter" evidence="4">
    <location>
        <begin position="8"/>
        <end position="238"/>
    </location>
</feature>
<evidence type="ECO:0000256" key="3">
    <source>
        <dbReference type="ARBA" id="ARBA00022840"/>
    </source>
</evidence>
<dbReference type="Proteomes" id="UP000075221">
    <property type="component" value="Chromosome"/>
</dbReference>
<keyword evidence="3 5" id="KW-0067">ATP-binding</keyword>
<dbReference type="GO" id="GO:0005524">
    <property type="term" value="F:ATP binding"/>
    <property type="evidence" value="ECO:0007669"/>
    <property type="project" value="UniProtKB-KW"/>
</dbReference>
<dbReference type="EMBL" id="CP014352">
    <property type="protein sequence ID" value="AMS04411.1"/>
    <property type="molecule type" value="Genomic_DNA"/>
</dbReference>
<evidence type="ECO:0000259" key="4">
    <source>
        <dbReference type="PROSITE" id="PS50893"/>
    </source>
</evidence>
<evidence type="ECO:0000313" key="8">
    <source>
        <dbReference type="Proteomes" id="UP000178666"/>
    </source>
</evidence>
<evidence type="ECO:0000256" key="2">
    <source>
        <dbReference type="ARBA" id="ARBA00022741"/>
    </source>
</evidence>
<name>A0AAC8YCQ5_9ACTN</name>
<organism evidence="5 7">
    <name type="scientific">Acidipropionibacterium acidipropionici</name>
    <dbReference type="NCBI Taxonomy" id="1748"/>
    <lineage>
        <taxon>Bacteria</taxon>
        <taxon>Bacillati</taxon>
        <taxon>Actinomycetota</taxon>
        <taxon>Actinomycetes</taxon>
        <taxon>Propionibacteriales</taxon>
        <taxon>Propionibacteriaceae</taxon>
        <taxon>Acidipropionibacterium</taxon>
    </lineage>
</organism>
<dbReference type="EMBL" id="CP015970">
    <property type="protein sequence ID" value="AOZ45905.1"/>
    <property type="molecule type" value="Genomic_DNA"/>
</dbReference>
<dbReference type="InterPro" id="IPR003439">
    <property type="entry name" value="ABC_transporter-like_ATP-bd"/>
</dbReference>
<keyword evidence="1" id="KW-0813">Transport</keyword>
<dbReference type="SUPFAM" id="SSF52540">
    <property type="entry name" value="P-loop containing nucleoside triphosphate hydrolases"/>
    <property type="match status" value="1"/>
</dbReference>
<dbReference type="Pfam" id="PF00005">
    <property type="entry name" value="ABC_tran"/>
    <property type="match status" value="1"/>
</dbReference>
<dbReference type="Proteomes" id="UP000178666">
    <property type="component" value="Chromosome"/>
</dbReference>
<keyword evidence="2" id="KW-0547">Nucleotide-binding</keyword>
<dbReference type="InterPro" id="IPR017871">
    <property type="entry name" value="ABC_transporter-like_CS"/>
</dbReference>
<accession>A0AAC8YCQ5</accession>
<reference evidence="5 7" key="2">
    <citation type="submission" date="2016-02" db="EMBL/GenBank/DDBJ databases">
        <title>Complete Genome Sequence of Propionibacterium acidipropionici ATCC 55737.</title>
        <authorList>
            <person name="Luna Flores C.H."/>
            <person name="Nielsen L.K."/>
            <person name="Marcellin E."/>
        </authorList>
    </citation>
    <scope>NUCLEOTIDE SEQUENCE [LARGE SCALE GENOMIC DNA]</scope>
    <source>
        <strain evidence="5 7">ATCC 55737</strain>
    </source>
</reference>
<dbReference type="PANTHER" id="PTHR42788:SF2">
    <property type="entry name" value="ABC TRANSPORTER ATP-BINDING PROTEIN"/>
    <property type="match status" value="1"/>
</dbReference>
<evidence type="ECO:0000313" key="6">
    <source>
        <dbReference type="EMBL" id="AOZ45905.1"/>
    </source>
</evidence>
<dbReference type="Gene3D" id="3.40.50.300">
    <property type="entry name" value="P-loop containing nucleotide triphosphate hydrolases"/>
    <property type="match status" value="1"/>
</dbReference>
<dbReference type="InterPro" id="IPR050166">
    <property type="entry name" value="ABC_transporter_ATP-bind"/>
</dbReference>
<dbReference type="RefSeq" id="WP_062818891.1">
    <property type="nucleotide sequence ID" value="NZ_CP014352.1"/>
</dbReference>
<dbReference type="SMART" id="SM00382">
    <property type="entry name" value="AAA"/>
    <property type="match status" value="1"/>
</dbReference>
<evidence type="ECO:0000313" key="7">
    <source>
        <dbReference type="Proteomes" id="UP000075221"/>
    </source>
</evidence>
<dbReference type="AlphaFoldDB" id="A0AAC8YCQ5"/>
<dbReference type="InterPro" id="IPR003593">
    <property type="entry name" value="AAA+_ATPase"/>
</dbReference>